<dbReference type="RefSeq" id="WP_311370182.1">
    <property type="nucleotide sequence ID" value="NZ_JAVRHX010000009.1"/>
</dbReference>
<feature type="signal peptide" evidence="1">
    <location>
        <begin position="1"/>
        <end position="25"/>
    </location>
</feature>
<organism evidence="2 3">
    <name type="scientific">Glaciecola petra</name>
    <dbReference type="NCBI Taxonomy" id="3075602"/>
    <lineage>
        <taxon>Bacteria</taxon>
        <taxon>Pseudomonadati</taxon>
        <taxon>Pseudomonadota</taxon>
        <taxon>Gammaproteobacteria</taxon>
        <taxon>Alteromonadales</taxon>
        <taxon>Alteromonadaceae</taxon>
        <taxon>Glaciecola</taxon>
    </lineage>
</organism>
<sequence length="198" mass="22021">MKNKTKFTLKSIAAASLLVIPLALSFAVQQEEAKVETKVQHKVIEIKRSSNEPTLVEIDNDGEVHTIQLLPEDIESITVLNDKLVNLDDHTKELVLKIVKGQKFIDGDVSVDTEFISETIESLDIDGLEKEIVFHINKNGDGQHFSTDKKVMVINGGEGMSFSGTLKGHHKGIIKLIEKGEFTRDELAEIQKALDAKY</sequence>
<comment type="caution">
    <text evidence="2">The sequence shown here is derived from an EMBL/GenBank/DDBJ whole genome shotgun (WGS) entry which is preliminary data.</text>
</comment>
<dbReference type="EMBL" id="JAVRHX010000009">
    <property type="protein sequence ID" value="MDT0596655.1"/>
    <property type="molecule type" value="Genomic_DNA"/>
</dbReference>
<keyword evidence="1" id="KW-0732">Signal</keyword>
<name>A0ABU2ZVH7_9ALTE</name>
<gene>
    <name evidence="2" type="ORF">RM552_17490</name>
</gene>
<evidence type="ECO:0000256" key="1">
    <source>
        <dbReference type="SAM" id="SignalP"/>
    </source>
</evidence>
<accession>A0ABU2ZVH7</accession>
<dbReference type="Proteomes" id="UP001253545">
    <property type="component" value="Unassembled WGS sequence"/>
</dbReference>
<feature type="chain" id="PRO_5045882471" evidence="1">
    <location>
        <begin position="26"/>
        <end position="198"/>
    </location>
</feature>
<proteinExistence type="predicted"/>
<evidence type="ECO:0000313" key="3">
    <source>
        <dbReference type="Proteomes" id="UP001253545"/>
    </source>
</evidence>
<evidence type="ECO:0000313" key="2">
    <source>
        <dbReference type="EMBL" id="MDT0596655.1"/>
    </source>
</evidence>
<protein>
    <submittedName>
        <fullName evidence="2">Uncharacterized protein</fullName>
    </submittedName>
</protein>
<keyword evidence="3" id="KW-1185">Reference proteome</keyword>
<reference evidence="2 3" key="1">
    <citation type="submission" date="2023-09" db="EMBL/GenBank/DDBJ databases">
        <authorList>
            <person name="Rey-Velasco X."/>
        </authorList>
    </citation>
    <scope>NUCLEOTIDE SEQUENCE [LARGE SCALE GENOMIC DNA]</scope>
    <source>
        <strain evidence="2 3">P117</strain>
    </source>
</reference>